<dbReference type="InterPro" id="IPR036392">
    <property type="entry name" value="PLAT/LH2_dom_sf"/>
</dbReference>
<feature type="region of interest" description="Disordered" evidence="7">
    <location>
        <begin position="1726"/>
        <end position="1758"/>
    </location>
</feature>
<evidence type="ECO:0000256" key="1">
    <source>
        <dbReference type="ARBA" id="ARBA00004141"/>
    </source>
</evidence>
<dbReference type="SUPFAM" id="SSF82895">
    <property type="entry name" value="TSP-1 type 1 repeat"/>
    <property type="match status" value="2"/>
</dbReference>
<evidence type="ECO:0000256" key="4">
    <source>
        <dbReference type="ARBA" id="ARBA00022989"/>
    </source>
</evidence>
<feature type="transmembrane region" description="Helical" evidence="8">
    <location>
        <begin position="1804"/>
        <end position="1820"/>
    </location>
</feature>
<dbReference type="Gene3D" id="2.60.60.20">
    <property type="entry name" value="PLAT/LH2 domain"/>
    <property type="match status" value="1"/>
</dbReference>
<dbReference type="InterPro" id="IPR002859">
    <property type="entry name" value="PKD/REJ-like"/>
</dbReference>
<dbReference type="Pfam" id="PF02010">
    <property type="entry name" value="REJ"/>
    <property type="match status" value="1"/>
</dbReference>
<dbReference type="InterPro" id="IPR051223">
    <property type="entry name" value="Polycystin"/>
</dbReference>
<reference evidence="11" key="1">
    <citation type="submission" date="2021-03" db="EMBL/GenBank/DDBJ databases">
        <authorList>
            <person name="Bekaert M."/>
        </authorList>
    </citation>
    <scope>NUCLEOTIDE SEQUENCE</scope>
</reference>
<comment type="caution">
    <text evidence="11">The sequence shown here is derived from an EMBL/GenBank/DDBJ whole genome shotgun (WGS) entry which is preliminary data.</text>
</comment>
<comment type="similarity">
    <text evidence="2">Belongs to the polycystin family.</text>
</comment>
<dbReference type="SUPFAM" id="SSF49723">
    <property type="entry name" value="Lipase/lipooxygenase domain (PLAT/LH2 domain)"/>
    <property type="match status" value="1"/>
</dbReference>
<dbReference type="PROSITE" id="PS51257">
    <property type="entry name" value="PROKAR_LIPOPROTEIN"/>
    <property type="match status" value="1"/>
</dbReference>
<dbReference type="PROSITE" id="PS50095">
    <property type="entry name" value="PLAT"/>
    <property type="match status" value="1"/>
</dbReference>
<proteinExistence type="inferred from homology"/>
<dbReference type="GO" id="GO:0016020">
    <property type="term" value="C:membrane"/>
    <property type="evidence" value="ECO:0007669"/>
    <property type="project" value="UniProtKB-SubCell"/>
</dbReference>
<dbReference type="Pfam" id="PF01477">
    <property type="entry name" value="PLAT"/>
    <property type="match status" value="1"/>
</dbReference>
<dbReference type="Proteomes" id="UP000683360">
    <property type="component" value="Unassembled WGS sequence"/>
</dbReference>
<feature type="compositionally biased region" description="Low complexity" evidence="7">
    <location>
        <begin position="400"/>
        <end position="420"/>
    </location>
</feature>
<evidence type="ECO:0000256" key="8">
    <source>
        <dbReference type="SAM" id="Phobius"/>
    </source>
</evidence>
<comment type="subcellular location">
    <subcellularLocation>
        <location evidence="1">Membrane</location>
        <topology evidence="1">Multi-pass membrane protein</topology>
    </subcellularLocation>
</comment>
<dbReference type="SMART" id="SM00209">
    <property type="entry name" value="TSP1"/>
    <property type="match status" value="2"/>
</dbReference>
<evidence type="ECO:0000256" key="6">
    <source>
        <dbReference type="PROSITE-ProRule" id="PRU00152"/>
    </source>
</evidence>
<gene>
    <name evidence="11" type="ORF">MEDL_42812</name>
</gene>
<dbReference type="PROSITE" id="PS50092">
    <property type="entry name" value="TSP1"/>
    <property type="match status" value="2"/>
</dbReference>
<name>A0A8S3TEN5_MYTED</name>
<feature type="transmembrane region" description="Helical" evidence="8">
    <location>
        <begin position="1773"/>
        <end position="1792"/>
    </location>
</feature>
<keyword evidence="12" id="KW-1185">Reference proteome</keyword>
<evidence type="ECO:0000256" key="5">
    <source>
        <dbReference type="ARBA" id="ARBA00023136"/>
    </source>
</evidence>
<keyword evidence="5 8" id="KW-0472">Membrane</keyword>
<organism evidence="11 12">
    <name type="scientific">Mytilus edulis</name>
    <name type="common">Blue mussel</name>
    <dbReference type="NCBI Taxonomy" id="6550"/>
    <lineage>
        <taxon>Eukaryota</taxon>
        <taxon>Metazoa</taxon>
        <taxon>Spiralia</taxon>
        <taxon>Lophotrochozoa</taxon>
        <taxon>Mollusca</taxon>
        <taxon>Bivalvia</taxon>
        <taxon>Autobranchia</taxon>
        <taxon>Pteriomorphia</taxon>
        <taxon>Mytilida</taxon>
        <taxon>Mytiloidea</taxon>
        <taxon>Mytilidae</taxon>
        <taxon>Mytilinae</taxon>
        <taxon>Mytilus</taxon>
    </lineage>
</organism>
<feature type="chain" id="PRO_5035775499" evidence="9">
    <location>
        <begin position="21"/>
        <end position="2178"/>
    </location>
</feature>
<sequence length="2178" mass="247449">MREIILLLYLLTDPIGLSEATITTTWNSWGACIQISGSLDQNCRGTQTRTGITVDSEANTKTPRSQSQVCYLTYDKIDGGYTTWGEWDDCSHKCNKRTTRRRTCHNPTPCNGGEDCSQFGRDTLTKDCGPVAGQWGAWGAWGSCSMPAGSGTYGTGTYLRSRKCDNPVNICGGDYCIGTNQTKGNCRVVPPCLTYQMFSDKFLKIDNPMSIYTSAQVDIYLLTKNKCTTATIIHTYFELYKITNITADTGVQVGEKQSDVKFKFNPGEHDIGYYRLYAKIGYPASMTDWMEESMFVKIEQPPPHAFIKGGAGRTIGQGLSEFDARSVSYSLTNGPGDPSGLIFSWRCLSFVTHNIYNLLQFNIDPILAFKDISNYKKKCEFYVKAKPDKYLKTFVTTKTTTDTTTPDTTAQESTTEETTTPVSPYDRIPLTRFFDIDFMYEMDPKPKSELKDTQYVLPFPRNYTRLVLNEMLEFLYDLYGEESDDFLHDTDDFFERLSDSSLTLDSLYKLRELSGLPASANDTFFDDLFKWLQNANISKEFAFALRDLLNSFKSVQSYVSSATDLVDLIGIDGYFKLIIDESGKCLMNYLGDIFDGFTKINSFDWNRMKNQEKYYLNWLEIEFFNSSACKLFNGIEDGSGSLTVTSQDVSEGRGFLVYLRVEFEESISYFIQHAQSDTGNPPVLDIECRLNCMKKTALTSIMSLKATCPSCTYEQQKGFKFWWIVKDFDIFSRKATTNNYWESWMLSELETNAFVMKANVLNASAGYLIEAHMELATGETSIGIWTVNTNILPYGGSCEIEDAIWGEKKVTTNGWNDEGFRTSTDTSYDWKEQLNYRIVQTNAEGKETLLYYGSEEENYIKVKPGIETDGYNVTIKIQIYDIFIDYTECTKNIGQVWTLSNKHNIGQVWTLSNEHDIGQILPNYTTSDQTSISSFLHSSVESVDYYWKTGNVKQVAMNAEVAGTPVTDLNTTTTIFDTEPAQWVNIGVEILSDGKNITKSFDELWDMYQHPDYGDVITQRDIIEQLTNFSTILAETSNIVDGTSTVNLDQVANSIGTIIGNKLFTANSSAVGFIYCPLLYHKLGKFIQDTPKAFDGNKGLLEKLKILTDNETYPKYEDYISTCQGMLRVLNNALEAILPKTSVETPATLDIYTIMSDISSRQELSEPNDADLTPAERAFIASQIAMKNELDADIKNDVVKNEVQILLDSISDLGHVLQRLNYRKQMPVYVQNGHINSTEDKKLIAELIQNGFQNNNVDLNFVESDSQSPHEQAVQVTLYDHTPFSWDEESKFISSKTVTVSVGEGNVTNSAIPSKIKLKILIYEIKVVVDRGLYTVPTNVYIGVLVLKETSSAPTLIRRRRSLSTTIVEYEIIGATVGCRVWDTVKQKWDKTSCQLSAQSTINETVCECTSPPGNSFATTFYVPPNTIDFGSVFEKFDLKNNAAVFATVVSLVLLYMLLCVWAFRQDRKDQTKWALSYLSDNGPYDDYLYIMTVFTGLHRNAGTKSRISFMIIDDKPKESHFYEPDVRLLDDESHRGFGVGSIRKFVMSVSKPINDPTVLKIWHDNSGQGNSASWYLNKILLEDVQTSERYLFICDQWLSLDHDDGCIDCAIPVSDKLDKHKFSFLFHEKTRQNTTDNHLWLSVAIRPEDSNFTRIERLACCLSLLFLTMISNAMFYGQNTGSQFSIGPIKLSLSVIYISLISAIIAALPIFLVSYMFRSSRHRKTSEKKPLPNNEEVPDITLQSTKKTNEETHPKADVTDDNEFSLPFWCRYVAWGIVTLAVFTSGFFLILYSIEWGKTKSEEWLLCFFMSFIESMLLVDPLKMCTKKKQAPLKPRKLAKLKEKRQQRLKMQEIFIELVLYMIFLAVLYSISFSNRDSRWYNVKNHLEQHLVTSNNISTGDSTLRYDQVKTASNLYTWIDETLIPFLFPQYHSNGDQLKANRRLYVQDQVNFRVGPMRLRQLRAVQEPCRKQFWGNFTCYDDYSIYGEDDGNYCVAWEPHPCVRGQAVYNMTSAAWNFVSSVDIWGLPVTGLHSTYGGGGYIAEFIVNYNISRLILNDLYKYTWIDRKTRAIFTEFSLYNVDDNVFVFITFLTEFPETGGVIASTSIKPFRPYQHIGSLGITTVRNKPVRSTYGITNIVASFWKEAVGLIIASNNATTKDKIKLSPDYILSKEVPRK</sequence>
<feature type="compositionally biased region" description="Basic and acidic residues" evidence="7">
    <location>
        <begin position="1748"/>
        <end position="1758"/>
    </location>
</feature>
<feature type="signal peptide" evidence="9">
    <location>
        <begin position="1"/>
        <end position="20"/>
    </location>
</feature>
<dbReference type="GO" id="GO:0050982">
    <property type="term" value="P:detection of mechanical stimulus"/>
    <property type="evidence" value="ECO:0007669"/>
    <property type="project" value="TreeGrafter"/>
</dbReference>
<keyword evidence="9" id="KW-0732">Signal</keyword>
<keyword evidence="3 8" id="KW-0812">Transmembrane</keyword>
<dbReference type="InterPro" id="IPR001024">
    <property type="entry name" value="PLAT/LH2_dom"/>
</dbReference>
<dbReference type="InterPro" id="IPR046791">
    <property type="entry name" value="Polycystin_dom"/>
</dbReference>
<protein>
    <submittedName>
        <fullName evidence="11">PKD1L2</fullName>
    </submittedName>
</protein>
<dbReference type="Pfam" id="PF20519">
    <property type="entry name" value="Polycystin_dom"/>
    <property type="match status" value="1"/>
</dbReference>
<evidence type="ECO:0000256" key="7">
    <source>
        <dbReference type="SAM" id="MobiDB-lite"/>
    </source>
</evidence>
<comment type="caution">
    <text evidence="6">Lacks conserved residue(s) required for the propagation of feature annotation.</text>
</comment>
<dbReference type="GO" id="GO:0005262">
    <property type="term" value="F:calcium channel activity"/>
    <property type="evidence" value="ECO:0007669"/>
    <property type="project" value="TreeGrafter"/>
</dbReference>
<feature type="transmembrane region" description="Helical" evidence="8">
    <location>
        <begin position="1855"/>
        <end position="1874"/>
    </location>
</feature>
<dbReference type="EMBL" id="CAJPWZ010002041">
    <property type="protein sequence ID" value="CAG2229966.1"/>
    <property type="molecule type" value="Genomic_DNA"/>
</dbReference>
<keyword evidence="4 8" id="KW-1133">Transmembrane helix</keyword>
<evidence type="ECO:0000256" key="2">
    <source>
        <dbReference type="ARBA" id="ARBA00007200"/>
    </source>
</evidence>
<feature type="transmembrane region" description="Helical" evidence="8">
    <location>
        <begin position="1697"/>
        <end position="1718"/>
    </location>
</feature>
<dbReference type="PANTHER" id="PTHR10877:SF194">
    <property type="entry name" value="LOCATION OF VULVA DEFECTIVE 1"/>
    <property type="match status" value="1"/>
</dbReference>
<feature type="transmembrane region" description="Helical" evidence="8">
    <location>
        <begin position="1443"/>
        <end position="1464"/>
    </location>
</feature>
<evidence type="ECO:0000256" key="9">
    <source>
        <dbReference type="SAM" id="SignalP"/>
    </source>
</evidence>
<feature type="transmembrane region" description="Helical" evidence="8">
    <location>
        <begin position="1659"/>
        <end position="1677"/>
    </location>
</feature>
<accession>A0A8S3TEN5</accession>
<feature type="region of interest" description="Disordered" evidence="7">
    <location>
        <begin position="400"/>
        <end position="422"/>
    </location>
</feature>
<dbReference type="InterPro" id="IPR036383">
    <property type="entry name" value="TSP1_rpt_sf"/>
</dbReference>
<dbReference type="InterPro" id="IPR000884">
    <property type="entry name" value="TSP1_rpt"/>
</dbReference>
<evidence type="ECO:0000256" key="3">
    <source>
        <dbReference type="ARBA" id="ARBA00022692"/>
    </source>
</evidence>
<dbReference type="Gene3D" id="2.20.100.10">
    <property type="entry name" value="Thrombospondin type-1 (TSP1) repeat"/>
    <property type="match status" value="2"/>
</dbReference>
<dbReference type="PANTHER" id="PTHR10877">
    <property type="entry name" value="POLYCYSTIN FAMILY MEMBER"/>
    <property type="match status" value="1"/>
</dbReference>
<evidence type="ECO:0000313" key="11">
    <source>
        <dbReference type="EMBL" id="CAG2229966.1"/>
    </source>
</evidence>
<evidence type="ECO:0000313" key="12">
    <source>
        <dbReference type="Proteomes" id="UP000683360"/>
    </source>
</evidence>
<feature type="domain" description="PLAT" evidence="10">
    <location>
        <begin position="1488"/>
        <end position="1613"/>
    </location>
</feature>
<dbReference type="OrthoDB" id="6096841at2759"/>
<evidence type="ECO:0000259" key="10">
    <source>
        <dbReference type="PROSITE" id="PS50095"/>
    </source>
</evidence>